<reference evidence="1" key="1">
    <citation type="submission" date="2014-09" db="EMBL/GenBank/DDBJ databases">
        <authorList>
            <person name="Magalhaes I.L.F."/>
            <person name="Oliveira U."/>
            <person name="Santos F.R."/>
            <person name="Vidigal T.H.D.A."/>
            <person name="Brescovit A.D."/>
            <person name="Santos A.J."/>
        </authorList>
    </citation>
    <scope>NUCLEOTIDE SEQUENCE</scope>
    <source>
        <tissue evidence="1">Shoot tissue taken approximately 20 cm above the soil surface</tissue>
    </source>
</reference>
<proteinExistence type="predicted"/>
<evidence type="ECO:0000313" key="1">
    <source>
        <dbReference type="EMBL" id="JAD45392.1"/>
    </source>
</evidence>
<reference evidence="1" key="2">
    <citation type="journal article" date="2015" name="Data Brief">
        <title>Shoot transcriptome of the giant reed, Arundo donax.</title>
        <authorList>
            <person name="Barrero R.A."/>
            <person name="Guerrero F.D."/>
            <person name="Moolhuijzen P."/>
            <person name="Goolsby J.A."/>
            <person name="Tidwell J."/>
            <person name="Bellgard S.E."/>
            <person name="Bellgard M.I."/>
        </authorList>
    </citation>
    <scope>NUCLEOTIDE SEQUENCE</scope>
    <source>
        <tissue evidence="1">Shoot tissue taken approximately 20 cm above the soil surface</tissue>
    </source>
</reference>
<dbReference type="EMBL" id="GBRH01252503">
    <property type="protein sequence ID" value="JAD45392.1"/>
    <property type="molecule type" value="Transcribed_RNA"/>
</dbReference>
<protein>
    <submittedName>
        <fullName evidence="1">Uncharacterized protein</fullName>
    </submittedName>
</protein>
<name>A0A0A9AE66_ARUDO</name>
<organism evidence="1">
    <name type="scientific">Arundo donax</name>
    <name type="common">Giant reed</name>
    <name type="synonym">Donax arundinaceus</name>
    <dbReference type="NCBI Taxonomy" id="35708"/>
    <lineage>
        <taxon>Eukaryota</taxon>
        <taxon>Viridiplantae</taxon>
        <taxon>Streptophyta</taxon>
        <taxon>Embryophyta</taxon>
        <taxon>Tracheophyta</taxon>
        <taxon>Spermatophyta</taxon>
        <taxon>Magnoliopsida</taxon>
        <taxon>Liliopsida</taxon>
        <taxon>Poales</taxon>
        <taxon>Poaceae</taxon>
        <taxon>PACMAD clade</taxon>
        <taxon>Arundinoideae</taxon>
        <taxon>Arundineae</taxon>
        <taxon>Arundo</taxon>
    </lineage>
</organism>
<accession>A0A0A9AE66</accession>
<dbReference type="AlphaFoldDB" id="A0A0A9AE66"/>
<sequence length="52" mass="6512">MKPFLMIEQIEINQFCLRQHMYLYCFEIKIHQSMLLFQFISTFMAPKYFQKI</sequence>